<dbReference type="Proteomes" id="UP001142055">
    <property type="component" value="Chromosome 3"/>
</dbReference>
<feature type="compositionally biased region" description="Low complexity" evidence="5">
    <location>
        <begin position="1"/>
        <end position="16"/>
    </location>
</feature>
<evidence type="ECO:0000259" key="7">
    <source>
        <dbReference type="PROSITE" id="PS50003"/>
    </source>
</evidence>
<dbReference type="AlphaFoldDB" id="A0A9Q0RM14"/>
<dbReference type="GO" id="GO:0035556">
    <property type="term" value="P:intracellular signal transduction"/>
    <property type="evidence" value="ECO:0007669"/>
    <property type="project" value="TreeGrafter"/>
</dbReference>
<dbReference type="EMBL" id="JAPWDV010000003">
    <property type="protein sequence ID" value="KAJ6217961.1"/>
    <property type="molecule type" value="Genomic_DNA"/>
</dbReference>
<evidence type="ECO:0000256" key="3">
    <source>
        <dbReference type="ARBA" id="ARBA00022999"/>
    </source>
</evidence>
<keyword evidence="2" id="KW-0597">Phosphoprotein</keyword>
<protein>
    <submittedName>
        <fullName evidence="8">Uncharacterized protein</fullName>
    </submittedName>
</protein>
<evidence type="ECO:0000256" key="2">
    <source>
        <dbReference type="ARBA" id="ARBA00022553"/>
    </source>
</evidence>
<dbReference type="PANTHER" id="PTHR10872">
    <property type="entry name" value="SH2B ADAPTER PROTEIN"/>
    <property type="match status" value="1"/>
</dbReference>
<dbReference type="SUPFAM" id="SSF50729">
    <property type="entry name" value="PH domain-like"/>
    <property type="match status" value="1"/>
</dbReference>
<evidence type="ECO:0000313" key="8">
    <source>
        <dbReference type="EMBL" id="KAJ6217961.1"/>
    </source>
</evidence>
<keyword evidence="9" id="KW-1185">Reference proteome</keyword>
<sequence length="558" mass="64690">MSSPPLTPISTSSSSSFHNIHDTSPPMSSHCIDYLHQICSMLAKEFAFNFKQYCSRNNLTIADLCLKQIYVITIKQLKHNLLTELDRIFFNDGQLERKMIDDDDEETISEPTNFDNIDKMESKNTYSNYGLENVDQEIAMVQQPSHQRQLFSHKLFSRFTSKQVPKDKQLFRSKSTTLDQQQIVDQAKQSSLPNSSTMQSSSSSTDDHTNLKLRLGNESRFLRSYVRESSKANRSSFVREILKEGIVNYISIDSSTFETKQKWEKCRLMLVKSAETTSLEFYSPLKSSPTKPKCGLFCFLINDARPTNSLEMPDHEFTFVLKTSNLMEYIIETQSHNDMIDWLRLIRNYIPYDGQSKLNEGDKDEDAIDGQIYASIKNYSWFHRTLSRSLAAQLVLKEGISWNGVFLVRQSETRAREYVLTFNYQGKAKHLRMNINPDGQCRVEHLWFQSIFELIEHFRLHSIPLESGNINNHHHHHSGNTPDVILTEYVVYLNHEDQNQSIEEIYSHDNISTFAGSSRLTSSEVDQILNHRPSNPTIEPQDPWIGDKNDQQYKYQLL</sequence>
<dbReference type="Gene3D" id="3.30.505.10">
    <property type="entry name" value="SH2 domain"/>
    <property type="match status" value="1"/>
</dbReference>
<dbReference type="Gene3D" id="2.30.29.30">
    <property type="entry name" value="Pleckstrin-homology domain (PH domain)/Phosphotyrosine-binding domain (PTB)"/>
    <property type="match status" value="1"/>
</dbReference>
<feature type="domain" description="SH2" evidence="6">
    <location>
        <begin position="381"/>
        <end position="459"/>
    </location>
</feature>
<feature type="region of interest" description="Disordered" evidence="5">
    <location>
        <begin position="171"/>
        <end position="210"/>
    </location>
</feature>
<feature type="domain" description="PH" evidence="7">
    <location>
        <begin position="240"/>
        <end position="351"/>
    </location>
</feature>
<dbReference type="PANTHER" id="PTHR10872:SF2">
    <property type="entry name" value="LNK, ISOFORM D"/>
    <property type="match status" value="1"/>
</dbReference>
<dbReference type="GO" id="GO:0005886">
    <property type="term" value="C:plasma membrane"/>
    <property type="evidence" value="ECO:0007669"/>
    <property type="project" value="TreeGrafter"/>
</dbReference>
<evidence type="ECO:0000313" key="9">
    <source>
        <dbReference type="Proteomes" id="UP001142055"/>
    </source>
</evidence>
<dbReference type="InterPro" id="IPR011993">
    <property type="entry name" value="PH-like_dom_sf"/>
</dbReference>
<dbReference type="CDD" id="cd01231">
    <property type="entry name" value="PH_SH2B_family"/>
    <property type="match status" value="1"/>
</dbReference>
<gene>
    <name evidence="8" type="ORF">RDWZM_009118</name>
</gene>
<dbReference type="SUPFAM" id="SSF55550">
    <property type="entry name" value="SH2 domain"/>
    <property type="match status" value="1"/>
</dbReference>
<dbReference type="OrthoDB" id="10047184at2759"/>
<dbReference type="SMART" id="SM00233">
    <property type="entry name" value="PH"/>
    <property type="match status" value="1"/>
</dbReference>
<comment type="similarity">
    <text evidence="1">Belongs to the SH2B adapter family.</text>
</comment>
<dbReference type="GO" id="GO:0005068">
    <property type="term" value="F:transmembrane receptor protein tyrosine kinase adaptor activity"/>
    <property type="evidence" value="ECO:0007669"/>
    <property type="project" value="TreeGrafter"/>
</dbReference>
<dbReference type="InterPro" id="IPR036860">
    <property type="entry name" value="SH2_dom_sf"/>
</dbReference>
<keyword evidence="3 4" id="KW-0727">SH2 domain</keyword>
<evidence type="ECO:0000256" key="1">
    <source>
        <dbReference type="ARBA" id="ARBA00010220"/>
    </source>
</evidence>
<dbReference type="InterPro" id="IPR001849">
    <property type="entry name" value="PH_domain"/>
</dbReference>
<accession>A0A9Q0RM14</accession>
<dbReference type="PRINTS" id="PR00401">
    <property type="entry name" value="SH2DOMAIN"/>
</dbReference>
<dbReference type="PROSITE" id="PS50001">
    <property type="entry name" value="SH2"/>
    <property type="match status" value="1"/>
</dbReference>
<dbReference type="InterPro" id="IPR000980">
    <property type="entry name" value="SH2"/>
</dbReference>
<feature type="compositionally biased region" description="Low complexity" evidence="5">
    <location>
        <begin position="190"/>
        <end position="204"/>
    </location>
</feature>
<evidence type="ECO:0000259" key="6">
    <source>
        <dbReference type="PROSITE" id="PS50001"/>
    </source>
</evidence>
<comment type="caution">
    <text evidence="8">The sequence shown here is derived from an EMBL/GenBank/DDBJ whole genome shotgun (WGS) entry which is preliminary data.</text>
</comment>
<feature type="compositionally biased region" description="Polar residues" evidence="5">
    <location>
        <begin position="172"/>
        <end position="189"/>
    </location>
</feature>
<proteinExistence type="inferred from homology"/>
<feature type="region of interest" description="Disordered" evidence="5">
    <location>
        <begin position="1"/>
        <end position="21"/>
    </location>
</feature>
<evidence type="ECO:0000256" key="4">
    <source>
        <dbReference type="PROSITE-ProRule" id="PRU00191"/>
    </source>
</evidence>
<dbReference type="Pfam" id="PF00017">
    <property type="entry name" value="SH2"/>
    <property type="match status" value="1"/>
</dbReference>
<dbReference type="SMART" id="SM00252">
    <property type="entry name" value="SH2"/>
    <property type="match status" value="1"/>
</dbReference>
<dbReference type="PROSITE" id="PS50003">
    <property type="entry name" value="PH_DOMAIN"/>
    <property type="match status" value="1"/>
</dbReference>
<reference evidence="8" key="1">
    <citation type="submission" date="2022-12" db="EMBL/GenBank/DDBJ databases">
        <title>Genome assemblies of Blomia tropicalis.</title>
        <authorList>
            <person name="Cui Y."/>
        </authorList>
    </citation>
    <scope>NUCLEOTIDE SEQUENCE</scope>
    <source>
        <tissue evidence="8">Adult mites</tissue>
    </source>
</reference>
<dbReference type="InterPro" id="IPR030523">
    <property type="entry name" value="SH2B"/>
</dbReference>
<organism evidence="8 9">
    <name type="scientific">Blomia tropicalis</name>
    <name type="common">Mite</name>
    <dbReference type="NCBI Taxonomy" id="40697"/>
    <lineage>
        <taxon>Eukaryota</taxon>
        <taxon>Metazoa</taxon>
        <taxon>Ecdysozoa</taxon>
        <taxon>Arthropoda</taxon>
        <taxon>Chelicerata</taxon>
        <taxon>Arachnida</taxon>
        <taxon>Acari</taxon>
        <taxon>Acariformes</taxon>
        <taxon>Sarcoptiformes</taxon>
        <taxon>Astigmata</taxon>
        <taxon>Glycyphagoidea</taxon>
        <taxon>Echimyopodidae</taxon>
        <taxon>Blomia</taxon>
    </lineage>
</organism>
<evidence type="ECO:0000256" key="5">
    <source>
        <dbReference type="SAM" id="MobiDB-lite"/>
    </source>
</evidence>
<name>A0A9Q0RM14_BLOTA</name>